<dbReference type="AlphaFoldDB" id="A0A0D1DP05"/>
<protein>
    <recommendedName>
        <fullName evidence="1">Peptide N-acetyl-beta-D-glucosaminyl asparaginase amidase A N-terminal domain-containing protein</fullName>
    </recommendedName>
</protein>
<proteinExistence type="predicted"/>
<dbReference type="Pfam" id="PF12222">
    <property type="entry name" value="PNGaseA"/>
    <property type="match status" value="1"/>
</dbReference>
<dbReference type="OrthoDB" id="1612078at2759"/>
<organism evidence="2 3">
    <name type="scientific">Mycosarcoma maydis</name>
    <name type="common">Corn smut fungus</name>
    <name type="synonym">Ustilago maydis</name>
    <dbReference type="NCBI Taxonomy" id="5270"/>
    <lineage>
        <taxon>Eukaryota</taxon>
        <taxon>Fungi</taxon>
        <taxon>Dikarya</taxon>
        <taxon>Basidiomycota</taxon>
        <taxon>Ustilaginomycotina</taxon>
        <taxon>Ustilaginomycetes</taxon>
        <taxon>Ustilaginales</taxon>
        <taxon>Ustilaginaceae</taxon>
        <taxon>Mycosarcoma</taxon>
    </lineage>
</organism>
<dbReference type="VEuPathDB" id="FungiDB:UMAG_15085"/>
<dbReference type="InterPro" id="IPR056948">
    <property type="entry name" value="PNGaseA_N"/>
</dbReference>
<keyword evidence="3" id="KW-1185">Reference proteome</keyword>
<evidence type="ECO:0000313" key="2">
    <source>
        <dbReference type="EMBL" id="KIS66174.1"/>
    </source>
</evidence>
<dbReference type="InParanoid" id="A0A0D1DP05"/>
<dbReference type="InterPro" id="IPR021102">
    <property type="entry name" value="PNGase_A"/>
</dbReference>
<sequence>MQLARYALIGAATTTIDVGATHLNGAAPQLKIPAIWRSPLFRSGNPASHHTPATAKSIPSGLQENFQIHEPAPILTTAAATCSVILVDRSFGNSYGSPSYFSFDPISFSGTQCSDPTQWTGLTLDIHGETRGRQFDRLGTVWIGNNRTGQGVEVMRLDNPEPTRTGVYWDIKKDVAKYWSLFSQKADVVFDLPNIVDSTYTGALNVTLKLSASVDGVVSRRRKRRGHAVQTALPLKQRAADVVIPLSKRLQKQSSIFQIGGTAGNGSTSIDIPQNAARAIVEIYASGTASEEFWYTGIPDQFHHQIPKAADNGYYGYGTYREVQLYIDGQFAGFATPYPIIYRRIEHLFELAVVSGEKGGAINDASWLVSGNVQVYLDESTKRTEGKVIRVDRGAEYVNGYTKGRLKGDPLTNGSLAYEVGLRGTRSFSVAGSIKTGSGLEYVAGWSQSAEYANKGFVNVTAQTNDQKSYGWTRSLVLDANRVDKVMGGGLSLDDVQTLADAQGVEAVQLDFNYPLYAASYLRKTNFDVQVTQQYDRTVRSASSNAKGSDLSKMLGDETTFVHAKPVAALQHATLSSRKEQADSVLVDGAIAHGTGTSYQSFMYRDMAGGTIDRRTRTNTTSVVEDSLAGSIKGRAQPKQLAVV</sequence>
<dbReference type="PANTHER" id="PTHR31104">
    <property type="entry name" value="PEPTIDE-N4-(N-ACETYL-BETA-GLUCOSAMINYL)ASPARAGINE AMIDASE A PROTEIN"/>
    <property type="match status" value="1"/>
</dbReference>
<name>A0A0D1DP05_MYCMD</name>
<dbReference type="GeneID" id="23568170"/>
<dbReference type="EMBL" id="CM003159">
    <property type="protein sequence ID" value="KIS66174.1"/>
    <property type="molecule type" value="Genomic_DNA"/>
</dbReference>
<reference evidence="2 3" key="1">
    <citation type="journal article" date="2006" name="Nature">
        <title>Insights from the genome of the biotrophic fungal plant pathogen Ustilago maydis.</title>
        <authorList>
            <person name="Kamper J."/>
            <person name="Kahmann R."/>
            <person name="Bolker M."/>
            <person name="Ma L.J."/>
            <person name="Brefort T."/>
            <person name="Saville B.J."/>
            <person name="Banuett F."/>
            <person name="Kronstad J.W."/>
            <person name="Gold S.E."/>
            <person name="Muller O."/>
            <person name="Perlin M.H."/>
            <person name="Wosten H.A."/>
            <person name="de Vries R."/>
            <person name="Ruiz-Herrera J."/>
            <person name="Reynaga-Pena C.G."/>
            <person name="Snetselaar K."/>
            <person name="McCann M."/>
            <person name="Perez-Martin J."/>
            <person name="Feldbrugge M."/>
            <person name="Basse C.W."/>
            <person name="Steinberg G."/>
            <person name="Ibeas J.I."/>
            <person name="Holloman W."/>
            <person name="Guzman P."/>
            <person name="Farman M."/>
            <person name="Stajich J.E."/>
            <person name="Sentandreu R."/>
            <person name="Gonzalez-Prieto J.M."/>
            <person name="Kennell J.C."/>
            <person name="Molina L."/>
            <person name="Schirawski J."/>
            <person name="Mendoza-Mendoza A."/>
            <person name="Greilinger D."/>
            <person name="Munch K."/>
            <person name="Rossel N."/>
            <person name="Scherer M."/>
            <person name="Vranes M."/>
            <person name="Ladendorf O."/>
            <person name="Vincon V."/>
            <person name="Fuchs U."/>
            <person name="Sandrock B."/>
            <person name="Meng S."/>
            <person name="Ho E.C."/>
            <person name="Cahill M.J."/>
            <person name="Boyce K.J."/>
            <person name="Klose J."/>
            <person name="Klosterman S.J."/>
            <person name="Deelstra H.J."/>
            <person name="Ortiz-Castellanos L."/>
            <person name="Li W."/>
            <person name="Sanchez-Alonso P."/>
            <person name="Schreier P.H."/>
            <person name="Hauser-Hahn I."/>
            <person name="Vaupel M."/>
            <person name="Koopmann E."/>
            <person name="Friedrich G."/>
            <person name="Voss H."/>
            <person name="Schluter T."/>
            <person name="Margolis J."/>
            <person name="Platt D."/>
            <person name="Swimmer C."/>
            <person name="Gnirke A."/>
            <person name="Chen F."/>
            <person name="Vysotskaia V."/>
            <person name="Mannhaupt G."/>
            <person name="Guldener U."/>
            <person name="Munsterkotter M."/>
            <person name="Haase D."/>
            <person name="Oesterheld M."/>
            <person name="Mewes H.W."/>
            <person name="Mauceli E.W."/>
            <person name="DeCaprio D."/>
            <person name="Wade C.M."/>
            <person name="Butler J."/>
            <person name="Young S."/>
            <person name="Jaffe D.B."/>
            <person name="Calvo S."/>
            <person name="Nusbaum C."/>
            <person name="Galagan J."/>
            <person name="Birren B.W."/>
        </authorList>
    </citation>
    <scope>NUCLEOTIDE SEQUENCE [LARGE SCALE GENOMIC DNA]</scope>
    <source>
        <strain evidence="3">DSM 14603 / FGSC 9021 / UM521</strain>
    </source>
</reference>
<dbReference type="KEGG" id="uma:UMAG_15085"/>
<accession>A0A0D1DP05</accession>
<evidence type="ECO:0000313" key="3">
    <source>
        <dbReference type="Proteomes" id="UP000000561"/>
    </source>
</evidence>
<dbReference type="Proteomes" id="UP000000561">
    <property type="component" value="Chromosome 20"/>
</dbReference>
<dbReference type="RefSeq" id="XP_011392361.1">
    <property type="nucleotide sequence ID" value="XM_011394059.1"/>
</dbReference>
<evidence type="ECO:0000259" key="1">
    <source>
        <dbReference type="Pfam" id="PF12222"/>
    </source>
</evidence>
<feature type="domain" description="Peptide N-acetyl-beta-D-glucosaminyl asparaginase amidase A N-terminal" evidence="1">
    <location>
        <begin position="79"/>
        <end position="342"/>
    </location>
</feature>
<gene>
    <name evidence="2" type="ORF">UMAG_15085</name>
</gene>